<feature type="region of interest" description="Disordered" evidence="1">
    <location>
        <begin position="156"/>
        <end position="179"/>
    </location>
</feature>
<accession>A0A0M3JS61</accession>
<feature type="region of interest" description="Disordered" evidence="1">
    <location>
        <begin position="939"/>
        <end position="1000"/>
    </location>
</feature>
<keyword evidence="3" id="KW-1185">Reference proteome</keyword>
<evidence type="ECO:0000256" key="1">
    <source>
        <dbReference type="SAM" id="MobiDB-lite"/>
    </source>
</evidence>
<evidence type="ECO:0000313" key="2">
    <source>
        <dbReference type="EMBL" id="VDK42829.1"/>
    </source>
</evidence>
<feature type="compositionally biased region" description="Low complexity" evidence="1">
    <location>
        <begin position="87"/>
        <end position="109"/>
    </location>
</feature>
<feature type="region of interest" description="Disordered" evidence="1">
    <location>
        <begin position="79"/>
        <end position="142"/>
    </location>
</feature>
<name>A0A0M3JS61_ANISI</name>
<reference evidence="2 3" key="2">
    <citation type="submission" date="2018-11" db="EMBL/GenBank/DDBJ databases">
        <authorList>
            <consortium name="Pathogen Informatics"/>
        </authorList>
    </citation>
    <scope>NUCLEOTIDE SEQUENCE [LARGE SCALE GENOMIC DNA]</scope>
</reference>
<feature type="region of interest" description="Disordered" evidence="1">
    <location>
        <begin position="385"/>
        <end position="472"/>
    </location>
</feature>
<sequence length="1321" mass="147704">MYSLPSSVSTNFNVYSNPYRKSSTTSSSKRSITQSPSYSTAKRISNTNNNANLGSYINNNTNYIENPGKFSKNRRFSLKSTSSSFPLPTHSSLTTASSSLMSSNKLTASDARKLSVPATGSRAESTIRDSEKSAGKRNVSETRKFAVNSSATAASVNGSHYSPIPTKFTPVDASKDSQIDRRKQYAMNNTSSLSQSYYTDSSDKNNSSSLSAFSCVPFSSPSVAPPSASALFSREFGNSNSSSARKPSTPSSSASISDGFTRQMASRNESISCAPTTPLRYQQAQTQQQPQPSYELSNSGVLNATVFNAQPELNALNNVKTNSGNVRMNNNKNAISKRTTGLIEQQLFVKRLLQAHSVVDEMLRSRGMQAEDERLYLRRKLQQENVAADDDHEAETETTETQHNVDDDKSINDQHTNNDDDSSHSCGNFSSSRCLASSSVVQHEQQQHSSAARRRSVSGDSDSGLSLDEDDSEEWMVHTLVVEEGDGQYEREQKRRKHKTNCGIKSFTATSAGDCSRSLSYNENTKNITIEITLVNTANKGQQQQIASDFSIISKMISNGRTALNVKFENKAKLKKKKEKVVKDLSDNDKKTVVWNKNRGTLLEEKSRTDNDDNNVKIQQSKRIQATKISSKTKSLLKPKQQRKEIDSDSEFMTRQQQPIVQRTLNATLTDRRRHIVHSAAEISIQHVSFYQIASSLIKQKCINVENFVRIHFRLTQRNPKSLCASIHIPLLRSFTRIATFDAKLPTVLTTKRNNLKKFRSQTIEIAQLQRRSPQIDAILSDAHQQCAATLLRKTIPAHVRKNQAVISRVRIPEMFLKPFNLSSTISRCTLQQQATCLDDDDQKKLRTARYQLKHVDFSRTVSCNSLLNATDTTTITSSNFEENTKKCAISKKPEIEKGNEDAKSVVAEDIDEGGIRNKFSRTKAVVAERQLETIKSGSDINEDHLYESDKNDDNEPRKLKSEEMTITNTTNSTSPITKNSTKKDKLSKNTKESTKIPCSKSVVRITNDDIIANNHMNNTDDNNNNTNDNRSNETNSKMIKSYEDGDLTKGSNESDRIDERRLRRAITCINSDDLRRAFARMPKNTAADCATESANLDQTLIYEFRRRKSIPVPQAIIHAELPPNLVAFSTPRILNVKPVRDFVEPLPPAKFLRRRTPERRLVASTSVDSATYSDVSSLSRTLGRVNNNALVKLLSQKNNNLSNKKIKNLQKAIVITENLMEVPELSNNNNNSKQPSKPRLLPISNHQSSLYSQQQQNGRRQSSNAKENPFGVSLKRVSRKKQQLSMNGSSISNNTATRNSPTKAALSRKPTIPKWRQVER</sequence>
<dbReference type="OrthoDB" id="330499at2759"/>
<feature type="compositionally biased region" description="Low complexity" evidence="1">
    <location>
        <begin position="966"/>
        <end position="980"/>
    </location>
</feature>
<feature type="compositionally biased region" description="Acidic residues" evidence="1">
    <location>
        <begin position="387"/>
        <end position="398"/>
    </location>
</feature>
<feature type="compositionally biased region" description="Low complexity" evidence="1">
    <location>
        <begin position="430"/>
        <end position="450"/>
    </location>
</feature>
<dbReference type="Proteomes" id="UP000267096">
    <property type="component" value="Unassembled WGS sequence"/>
</dbReference>
<feature type="compositionally biased region" description="Basic and acidic residues" evidence="1">
    <location>
        <begin position="982"/>
        <end position="995"/>
    </location>
</feature>
<feature type="compositionally biased region" description="Basic and acidic residues" evidence="1">
    <location>
        <begin position="942"/>
        <end position="964"/>
    </location>
</feature>
<feature type="region of interest" description="Disordered" evidence="1">
    <location>
        <begin position="1014"/>
        <end position="1056"/>
    </location>
</feature>
<feature type="compositionally biased region" description="Basic and acidic residues" evidence="1">
    <location>
        <begin position="125"/>
        <end position="142"/>
    </location>
</feature>
<feature type="compositionally biased region" description="Low complexity" evidence="1">
    <location>
        <begin position="1014"/>
        <end position="1036"/>
    </location>
</feature>
<feature type="compositionally biased region" description="Basic and acidic residues" evidence="1">
    <location>
        <begin position="1041"/>
        <end position="1056"/>
    </location>
</feature>
<feature type="region of interest" description="Disordered" evidence="1">
    <location>
        <begin position="15"/>
        <end position="52"/>
    </location>
</feature>
<protein>
    <submittedName>
        <fullName evidence="4">Protein kinase domain-containing protein</fullName>
    </submittedName>
</protein>
<feature type="region of interest" description="Disordered" evidence="1">
    <location>
        <begin position="236"/>
        <end position="260"/>
    </location>
</feature>
<evidence type="ECO:0000313" key="4">
    <source>
        <dbReference type="WBParaSite" id="ASIM_0001079001-mRNA-1"/>
    </source>
</evidence>
<feature type="compositionally biased region" description="Polar residues" evidence="1">
    <location>
        <begin position="32"/>
        <end position="52"/>
    </location>
</feature>
<proteinExistence type="predicted"/>
<feature type="compositionally biased region" description="Basic and acidic residues" evidence="1">
    <location>
        <begin position="403"/>
        <end position="423"/>
    </location>
</feature>
<feature type="region of interest" description="Disordered" evidence="1">
    <location>
        <begin position="1249"/>
        <end position="1321"/>
    </location>
</feature>
<feature type="compositionally biased region" description="Polar residues" evidence="1">
    <location>
        <begin position="1284"/>
        <end position="1303"/>
    </location>
</feature>
<dbReference type="WBParaSite" id="ASIM_0001079001-mRNA-1">
    <property type="protein sequence ID" value="ASIM_0001079001-mRNA-1"/>
    <property type="gene ID" value="ASIM_0001079001"/>
</dbReference>
<feature type="compositionally biased region" description="Low complexity" evidence="1">
    <location>
        <begin position="1253"/>
        <end position="1265"/>
    </location>
</feature>
<feature type="compositionally biased region" description="Low complexity" evidence="1">
    <location>
        <begin position="236"/>
        <end position="257"/>
    </location>
</feature>
<feature type="region of interest" description="Disordered" evidence="1">
    <location>
        <begin position="1225"/>
        <end position="1244"/>
    </location>
</feature>
<reference evidence="4" key="1">
    <citation type="submission" date="2017-02" db="UniProtKB">
        <authorList>
            <consortium name="WormBaseParasite"/>
        </authorList>
    </citation>
    <scope>IDENTIFICATION</scope>
</reference>
<gene>
    <name evidence="2" type="ORF">ASIM_LOCUS10348</name>
</gene>
<organism evidence="4">
    <name type="scientific">Anisakis simplex</name>
    <name type="common">Herring worm</name>
    <dbReference type="NCBI Taxonomy" id="6269"/>
    <lineage>
        <taxon>Eukaryota</taxon>
        <taxon>Metazoa</taxon>
        <taxon>Ecdysozoa</taxon>
        <taxon>Nematoda</taxon>
        <taxon>Chromadorea</taxon>
        <taxon>Rhabditida</taxon>
        <taxon>Spirurina</taxon>
        <taxon>Ascaridomorpha</taxon>
        <taxon>Ascaridoidea</taxon>
        <taxon>Anisakidae</taxon>
        <taxon>Anisakis</taxon>
        <taxon>Anisakis simplex complex</taxon>
    </lineage>
</organism>
<feature type="compositionally biased region" description="Low complexity" evidence="1">
    <location>
        <begin position="20"/>
        <end position="31"/>
    </location>
</feature>
<dbReference type="EMBL" id="UYRR01030995">
    <property type="protein sequence ID" value="VDK42829.1"/>
    <property type="molecule type" value="Genomic_DNA"/>
</dbReference>
<evidence type="ECO:0000313" key="3">
    <source>
        <dbReference type="Proteomes" id="UP000267096"/>
    </source>
</evidence>